<evidence type="ECO:0000313" key="17">
    <source>
        <dbReference type="RefSeq" id="XP_055881715.1"/>
    </source>
</evidence>
<dbReference type="PRINTS" id="PR00398">
    <property type="entry name" value="STRDHORMONER"/>
</dbReference>
<gene>
    <name evidence="16 17 18" type="primary">LOC106064812</name>
</gene>
<dbReference type="PROSITE" id="PS51030">
    <property type="entry name" value="NUCLEAR_REC_DBD_2"/>
    <property type="match status" value="1"/>
</dbReference>
<dbReference type="RefSeq" id="XP_055881716.1">
    <property type="nucleotide sequence ID" value="XM_056025741.1"/>
</dbReference>
<keyword evidence="4 11" id="KW-0863">Zinc-finger</keyword>
<comment type="similarity">
    <text evidence="2">Belongs to the nuclear hormone receptor family. NR1 subfamily.</text>
</comment>
<evidence type="ECO:0000313" key="16">
    <source>
        <dbReference type="RefSeq" id="XP_013078893.2"/>
    </source>
</evidence>
<dbReference type="PANTHER" id="PTHR45805:SF2">
    <property type="entry name" value="NUCLEAR HORMONE RECEPTOR HR3-RELATED"/>
    <property type="match status" value="1"/>
</dbReference>
<dbReference type="CDD" id="cd06929">
    <property type="entry name" value="NR_LBD_F1"/>
    <property type="match status" value="1"/>
</dbReference>
<dbReference type="RefSeq" id="XP_013078893.2">
    <property type="nucleotide sequence ID" value="XM_013223439.2"/>
</dbReference>
<dbReference type="AlphaFoldDB" id="A0A9W3A346"/>
<dbReference type="CDD" id="cd06916">
    <property type="entry name" value="NR_DBD_like"/>
    <property type="match status" value="1"/>
</dbReference>
<dbReference type="InterPro" id="IPR013088">
    <property type="entry name" value="Znf_NHR/GATA"/>
</dbReference>
<evidence type="ECO:0000256" key="9">
    <source>
        <dbReference type="ARBA" id="ARBA00023170"/>
    </source>
</evidence>
<dbReference type="OMA" id="MASHNTH"/>
<dbReference type="InterPro" id="IPR001728">
    <property type="entry name" value="ThyrH_rcpt"/>
</dbReference>
<evidence type="ECO:0000313" key="18">
    <source>
        <dbReference type="RefSeq" id="XP_055881716.1"/>
    </source>
</evidence>
<feature type="domain" description="NR LBD" evidence="14">
    <location>
        <begin position="395"/>
        <end position="619"/>
    </location>
</feature>
<dbReference type="Gene3D" id="3.30.50.10">
    <property type="entry name" value="Erythroid Transcription Factor GATA-1, subunit A"/>
    <property type="match status" value="1"/>
</dbReference>
<evidence type="ECO:0000256" key="11">
    <source>
        <dbReference type="RuleBase" id="RU004334"/>
    </source>
</evidence>
<feature type="compositionally biased region" description="Low complexity" evidence="12">
    <location>
        <begin position="204"/>
        <end position="219"/>
    </location>
</feature>
<dbReference type="SUPFAM" id="SSF48508">
    <property type="entry name" value="Nuclear receptor ligand-binding domain"/>
    <property type="match status" value="1"/>
</dbReference>
<evidence type="ECO:0000256" key="6">
    <source>
        <dbReference type="ARBA" id="ARBA00023015"/>
    </source>
</evidence>
<evidence type="ECO:0000256" key="2">
    <source>
        <dbReference type="ARBA" id="ARBA00008092"/>
    </source>
</evidence>
<dbReference type="PROSITE" id="PS00031">
    <property type="entry name" value="NUCLEAR_REC_DBD_1"/>
    <property type="match status" value="1"/>
</dbReference>
<keyword evidence="15" id="KW-1185">Reference proteome</keyword>
<dbReference type="PROSITE" id="PS51843">
    <property type="entry name" value="NR_LBD"/>
    <property type="match status" value="1"/>
</dbReference>
<comment type="subcellular location">
    <subcellularLocation>
        <location evidence="1 11">Nucleus</location>
    </subcellularLocation>
</comment>
<dbReference type="GO" id="GO:0000978">
    <property type="term" value="F:RNA polymerase II cis-regulatory region sequence-specific DNA binding"/>
    <property type="evidence" value="ECO:0007669"/>
    <property type="project" value="TreeGrafter"/>
</dbReference>
<feature type="compositionally biased region" description="Polar residues" evidence="12">
    <location>
        <begin position="171"/>
        <end position="203"/>
    </location>
</feature>
<protein>
    <submittedName>
        <fullName evidence="16 17">Nuclear receptor subfamily 1 group D member 1-like</fullName>
    </submittedName>
</protein>
<feature type="region of interest" description="Disordered" evidence="12">
    <location>
        <begin position="267"/>
        <end position="288"/>
    </location>
</feature>
<keyword evidence="5 11" id="KW-0862">Zinc</keyword>
<dbReference type="GeneID" id="106064812"/>
<dbReference type="PANTHER" id="PTHR45805">
    <property type="entry name" value="NUCLEAR HORMONE RECEPTOR HR3-RELATED"/>
    <property type="match status" value="1"/>
</dbReference>
<feature type="region of interest" description="Disordered" evidence="12">
    <location>
        <begin position="157"/>
        <end position="222"/>
    </location>
</feature>
<dbReference type="InterPro" id="IPR001723">
    <property type="entry name" value="Nuclear_hrmn_rcpt"/>
</dbReference>
<feature type="domain" description="Nuclear receptor" evidence="13">
    <location>
        <begin position="15"/>
        <end position="90"/>
    </location>
</feature>
<dbReference type="Proteomes" id="UP001165740">
    <property type="component" value="Chromosome 4"/>
</dbReference>
<dbReference type="GO" id="GO:0004879">
    <property type="term" value="F:nuclear receptor activity"/>
    <property type="evidence" value="ECO:0007669"/>
    <property type="project" value="InterPro"/>
</dbReference>
<dbReference type="InterPro" id="IPR001628">
    <property type="entry name" value="Znf_hrmn_rcpt"/>
</dbReference>
<dbReference type="SMART" id="SM00399">
    <property type="entry name" value="ZnF_C4"/>
    <property type="match status" value="1"/>
</dbReference>
<dbReference type="PRINTS" id="PR00047">
    <property type="entry name" value="STROIDFINGER"/>
</dbReference>
<dbReference type="OrthoDB" id="5771769at2759"/>
<evidence type="ECO:0000256" key="1">
    <source>
        <dbReference type="ARBA" id="ARBA00004123"/>
    </source>
</evidence>
<evidence type="ECO:0000259" key="14">
    <source>
        <dbReference type="PROSITE" id="PS51843"/>
    </source>
</evidence>
<evidence type="ECO:0000256" key="8">
    <source>
        <dbReference type="ARBA" id="ARBA00023163"/>
    </source>
</evidence>
<dbReference type="GO" id="GO:0008270">
    <property type="term" value="F:zinc ion binding"/>
    <property type="evidence" value="ECO:0007669"/>
    <property type="project" value="UniProtKB-KW"/>
</dbReference>
<dbReference type="RefSeq" id="XP_055881715.1">
    <property type="nucleotide sequence ID" value="XM_056025740.1"/>
</dbReference>
<evidence type="ECO:0000256" key="7">
    <source>
        <dbReference type="ARBA" id="ARBA00023125"/>
    </source>
</evidence>
<dbReference type="InterPro" id="IPR000536">
    <property type="entry name" value="Nucl_hrmn_rcpt_lig-bd"/>
</dbReference>
<evidence type="ECO:0000256" key="10">
    <source>
        <dbReference type="ARBA" id="ARBA00023242"/>
    </source>
</evidence>
<keyword evidence="9 11" id="KW-0675">Receptor</keyword>
<sequence>MKNLLMSAKTSGGKSPQCKVCGDESSGFHYGVDSCEGCKGFFRRCITQGMTHKCANDEKCEITPFTRNSCQYCRLKKCFEVGMSREASRLGRRPKRLKDSGGETSRVPATNLPIAPYPSPHELYRLRMAELQKLLLANGTFKSELMQAFLSAAQQSFREHSKSGGHSSHKQANNTSSTTQPSESNQNVLSPTQASQSFNVNDTDSPASAQAPSPFPDFSLAELSPMTPGLNVNQMLTSQNNNLNGNSAYSPISSPLPFDTLDSCSPSSYITRSHTSPQSPNNVNIRCPTPKTNSCTDSKVFLNVTISGMMPSSSSSLSPGLIKQECEDVVQIKQENPDNAPSTPAMEEHEEQLYPYRILAEVREIPTDNRRVLIDQVTDAIIEAHMATTINTHANVLEANERLARMKANNEMPEIVQLSLSPSAMWQQFLSSMIPEITKVVKFCKKLPGFSEVDQEDQIKLIKQGSFEVMVARFSLLVDEINEEMLDPQLKMKSSRKVVQQMPMGPFLDEFFEVAHRFNPLLLSDGEIGLFTSILLICPERQGLSNTKAVSAIQMLYLQALYLLLQQHHKDHEHLFLELISLIPLFRRINEDHAKFLNNIKMKSPAEFNAQFAQLHREVFDT</sequence>
<dbReference type="PRINTS" id="PR00546">
    <property type="entry name" value="THYROIDHORMR"/>
</dbReference>
<reference evidence="16 17" key="1">
    <citation type="submission" date="2025-04" db="UniProtKB">
        <authorList>
            <consortium name="RefSeq"/>
        </authorList>
    </citation>
    <scope>IDENTIFICATION</scope>
</reference>
<keyword evidence="7 11" id="KW-0238">DNA-binding</keyword>
<feature type="region of interest" description="Disordered" evidence="12">
    <location>
        <begin position="89"/>
        <end position="114"/>
    </location>
</feature>
<evidence type="ECO:0000256" key="3">
    <source>
        <dbReference type="ARBA" id="ARBA00022723"/>
    </source>
</evidence>
<evidence type="ECO:0000259" key="13">
    <source>
        <dbReference type="PROSITE" id="PS51030"/>
    </source>
</evidence>
<dbReference type="FunFam" id="3.30.50.10:FF:000030">
    <property type="entry name" value="Nuclear Hormone Receptor family"/>
    <property type="match status" value="1"/>
</dbReference>
<dbReference type="Pfam" id="PF00105">
    <property type="entry name" value="zf-C4"/>
    <property type="match status" value="1"/>
</dbReference>
<name>A0A9W3A346_BIOGL</name>
<accession>A0A9W3A346</accession>
<organism evidence="15 18">
    <name type="scientific">Biomphalaria glabrata</name>
    <name type="common">Bloodfluke planorb</name>
    <name type="synonym">Freshwater snail</name>
    <dbReference type="NCBI Taxonomy" id="6526"/>
    <lineage>
        <taxon>Eukaryota</taxon>
        <taxon>Metazoa</taxon>
        <taxon>Spiralia</taxon>
        <taxon>Lophotrochozoa</taxon>
        <taxon>Mollusca</taxon>
        <taxon>Gastropoda</taxon>
        <taxon>Heterobranchia</taxon>
        <taxon>Euthyneura</taxon>
        <taxon>Panpulmonata</taxon>
        <taxon>Hygrophila</taxon>
        <taxon>Lymnaeoidea</taxon>
        <taxon>Planorbidae</taxon>
        <taxon>Biomphalaria</taxon>
    </lineage>
</organism>
<dbReference type="InterPro" id="IPR035500">
    <property type="entry name" value="NHR-like_dom_sf"/>
</dbReference>
<keyword evidence="10 11" id="KW-0539">Nucleus</keyword>
<dbReference type="KEGG" id="bgt:106064812"/>
<evidence type="ECO:0000256" key="5">
    <source>
        <dbReference type="ARBA" id="ARBA00022833"/>
    </source>
</evidence>
<proteinExistence type="inferred from homology"/>
<dbReference type="SUPFAM" id="SSF57716">
    <property type="entry name" value="Glucocorticoid receptor-like (DNA-binding domain)"/>
    <property type="match status" value="1"/>
</dbReference>
<evidence type="ECO:0000256" key="4">
    <source>
        <dbReference type="ARBA" id="ARBA00022771"/>
    </source>
</evidence>
<evidence type="ECO:0000256" key="12">
    <source>
        <dbReference type="SAM" id="MobiDB-lite"/>
    </source>
</evidence>
<dbReference type="SMART" id="SM00430">
    <property type="entry name" value="HOLI"/>
    <property type="match status" value="1"/>
</dbReference>
<evidence type="ECO:0000313" key="15">
    <source>
        <dbReference type="Proteomes" id="UP001165740"/>
    </source>
</evidence>
<keyword evidence="6 11" id="KW-0805">Transcription regulation</keyword>
<dbReference type="Gene3D" id="1.10.565.10">
    <property type="entry name" value="Retinoid X Receptor"/>
    <property type="match status" value="1"/>
</dbReference>
<keyword evidence="3 11" id="KW-0479">Metal-binding</keyword>
<dbReference type="GO" id="GO:0005634">
    <property type="term" value="C:nucleus"/>
    <property type="evidence" value="ECO:0007669"/>
    <property type="project" value="UniProtKB-SubCell"/>
</dbReference>
<dbReference type="Pfam" id="PF00104">
    <property type="entry name" value="Hormone_recep"/>
    <property type="match status" value="1"/>
</dbReference>
<keyword evidence="8 11" id="KW-0804">Transcription</keyword>